<dbReference type="AlphaFoldDB" id="A0A267FR90"/>
<keyword evidence="3" id="KW-1185">Reference proteome</keyword>
<gene>
    <name evidence="2" type="ORF">BOX15_Mlig005852g7</name>
</gene>
<accession>A0A267FR90</accession>
<comment type="caution">
    <text evidence="2">The sequence shown here is derived from an EMBL/GenBank/DDBJ whole genome shotgun (WGS) entry which is preliminary data.</text>
</comment>
<evidence type="ECO:0000256" key="1">
    <source>
        <dbReference type="SAM" id="SignalP"/>
    </source>
</evidence>
<reference evidence="2 3" key="1">
    <citation type="submission" date="2017-06" db="EMBL/GenBank/DDBJ databases">
        <title>A platform for efficient transgenesis in Macrostomum lignano, a flatworm model organism for stem cell research.</title>
        <authorList>
            <person name="Berezikov E."/>
        </authorList>
    </citation>
    <scope>NUCLEOTIDE SEQUENCE [LARGE SCALE GENOMIC DNA]</scope>
    <source>
        <strain evidence="2">DV1</strain>
        <tissue evidence="2">Whole organism</tissue>
    </source>
</reference>
<evidence type="ECO:0000313" key="2">
    <source>
        <dbReference type="EMBL" id="PAA76330.1"/>
    </source>
</evidence>
<evidence type="ECO:0008006" key="4">
    <source>
        <dbReference type="Google" id="ProtNLM"/>
    </source>
</evidence>
<sequence>MKHLVLLLVLVILVSVGLECLACPSNCASRMQRCESDSDCCSKCCGRYPDRSLRCQGSCRRGPIGVPKS</sequence>
<keyword evidence="1" id="KW-0732">Signal</keyword>
<dbReference type="Proteomes" id="UP000215902">
    <property type="component" value="Unassembled WGS sequence"/>
</dbReference>
<proteinExistence type="predicted"/>
<protein>
    <recommendedName>
        <fullName evidence="4">IGFBP N-terminal domain-containing protein</fullName>
    </recommendedName>
</protein>
<feature type="signal peptide" evidence="1">
    <location>
        <begin position="1"/>
        <end position="22"/>
    </location>
</feature>
<organism evidence="2 3">
    <name type="scientific">Macrostomum lignano</name>
    <dbReference type="NCBI Taxonomy" id="282301"/>
    <lineage>
        <taxon>Eukaryota</taxon>
        <taxon>Metazoa</taxon>
        <taxon>Spiralia</taxon>
        <taxon>Lophotrochozoa</taxon>
        <taxon>Platyhelminthes</taxon>
        <taxon>Rhabditophora</taxon>
        <taxon>Macrostomorpha</taxon>
        <taxon>Macrostomida</taxon>
        <taxon>Macrostomidae</taxon>
        <taxon>Macrostomum</taxon>
    </lineage>
</organism>
<feature type="chain" id="PRO_5011972543" description="IGFBP N-terminal domain-containing protein" evidence="1">
    <location>
        <begin position="23"/>
        <end position="69"/>
    </location>
</feature>
<name>A0A267FR90_9PLAT</name>
<dbReference type="EMBL" id="NIVC01000829">
    <property type="protein sequence ID" value="PAA76330.1"/>
    <property type="molecule type" value="Genomic_DNA"/>
</dbReference>
<evidence type="ECO:0000313" key="3">
    <source>
        <dbReference type="Proteomes" id="UP000215902"/>
    </source>
</evidence>